<dbReference type="Proteomes" id="UP000281647">
    <property type="component" value="Unassembled WGS sequence"/>
</dbReference>
<dbReference type="PANTHER" id="PTHR30483:SF6">
    <property type="entry name" value="PERIPLASMIC BINDING PROTEIN OF ABC TRANSPORTER FOR NATURAL AMINO ACIDS"/>
    <property type="match status" value="1"/>
</dbReference>
<dbReference type="Pfam" id="PF13458">
    <property type="entry name" value="Peripla_BP_6"/>
    <property type="match status" value="1"/>
</dbReference>
<keyword evidence="2 4" id="KW-0732">Signal</keyword>
<keyword evidence="3" id="KW-0813">Transport</keyword>
<dbReference type="AlphaFoldDB" id="A0A432V3H9"/>
<feature type="chain" id="PRO_5019035020" evidence="4">
    <location>
        <begin position="30"/>
        <end position="407"/>
    </location>
</feature>
<dbReference type="OrthoDB" id="5794591at2"/>
<evidence type="ECO:0000256" key="1">
    <source>
        <dbReference type="ARBA" id="ARBA00010062"/>
    </source>
</evidence>
<dbReference type="CDD" id="cd06327">
    <property type="entry name" value="PBP1_SBP-like"/>
    <property type="match status" value="1"/>
</dbReference>
<dbReference type="EMBL" id="RKST01000017">
    <property type="protein sequence ID" value="RUM96650.1"/>
    <property type="molecule type" value="Genomic_DNA"/>
</dbReference>
<accession>A0A432V3H9</accession>
<protein>
    <submittedName>
        <fullName evidence="6">ABC transporter substrate-binding protein</fullName>
    </submittedName>
</protein>
<dbReference type="RefSeq" id="WP_128627704.1">
    <property type="nucleotide sequence ID" value="NZ_RKST01000017.1"/>
</dbReference>
<dbReference type="Gene3D" id="3.40.50.2300">
    <property type="match status" value="2"/>
</dbReference>
<name>A0A432V3H9_9HYPH</name>
<evidence type="ECO:0000313" key="6">
    <source>
        <dbReference type="EMBL" id="RUM96650.1"/>
    </source>
</evidence>
<comment type="similarity">
    <text evidence="1">Belongs to the leucine-binding protein family.</text>
</comment>
<dbReference type="InterPro" id="IPR051010">
    <property type="entry name" value="BCAA_transport"/>
</dbReference>
<sequence>MGRLNRLLGVGFAAALAASTVFTAAGALAEDGAVKIGVLTDISGQFSHEAGEGSVTAIKMAVEDFGGKVLDKPIEVLVADHQNKPEVAVAKAKEWYESEKVTMIGNLINSGIALAVAQVAKDENGIAIVNGSGSSKLTGEGCTPNSIHYAYDTYALANGTANELIRQGKKNWYFLTADYAFGHALEGDASAIVKEAGGAVSGAVRYPIETSDHSAFMLQAQASPADVVAIAGSGTTFINAVKSAGEFGLGASGKTVAGLLVWVTDVHALGLQAAQGMILTNAFYWDRDDETRAFAAKFEEKMGRKPHMGDAGDYSSTMHYLQAVEAAGTTEAQAVMAKMRELPINDFFAKNGKIREDGRMVHDMYVYRVKAPADSKSEWDVYDYVATIPGDEAFRPLSESACPLVKD</sequence>
<dbReference type="PANTHER" id="PTHR30483">
    <property type="entry name" value="LEUCINE-SPECIFIC-BINDING PROTEIN"/>
    <property type="match status" value="1"/>
</dbReference>
<keyword evidence="7" id="KW-1185">Reference proteome</keyword>
<evidence type="ECO:0000256" key="4">
    <source>
        <dbReference type="SAM" id="SignalP"/>
    </source>
</evidence>
<gene>
    <name evidence="6" type="ORF">EET67_16830</name>
</gene>
<feature type="signal peptide" evidence="4">
    <location>
        <begin position="1"/>
        <end position="29"/>
    </location>
</feature>
<reference evidence="6 7" key="1">
    <citation type="submission" date="2018-11" db="EMBL/GenBank/DDBJ databases">
        <title>Pseudaminobacter arsenicus sp. nov., an arsenic-resistant bacterium isolated from arsenic-rich aquifers.</title>
        <authorList>
            <person name="Mu Y."/>
        </authorList>
    </citation>
    <scope>NUCLEOTIDE SEQUENCE [LARGE SCALE GENOMIC DNA]</scope>
    <source>
        <strain evidence="6 7">CB3</strain>
    </source>
</reference>
<keyword evidence="3" id="KW-0029">Amino-acid transport</keyword>
<proteinExistence type="inferred from homology"/>
<evidence type="ECO:0000256" key="3">
    <source>
        <dbReference type="ARBA" id="ARBA00022970"/>
    </source>
</evidence>
<dbReference type="InterPro" id="IPR028081">
    <property type="entry name" value="Leu-bd"/>
</dbReference>
<dbReference type="SUPFAM" id="SSF53822">
    <property type="entry name" value="Periplasmic binding protein-like I"/>
    <property type="match status" value="1"/>
</dbReference>
<comment type="caution">
    <text evidence="6">The sequence shown here is derived from an EMBL/GenBank/DDBJ whole genome shotgun (WGS) entry which is preliminary data.</text>
</comment>
<evidence type="ECO:0000259" key="5">
    <source>
        <dbReference type="Pfam" id="PF13458"/>
    </source>
</evidence>
<organism evidence="6 7">
    <name type="scientific">Borborobacter arsenicus</name>
    <dbReference type="NCBI Taxonomy" id="1851146"/>
    <lineage>
        <taxon>Bacteria</taxon>
        <taxon>Pseudomonadati</taxon>
        <taxon>Pseudomonadota</taxon>
        <taxon>Alphaproteobacteria</taxon>
        <taxon>Hyphomicrobiales</taxon>
        <taxon>Phyllobacteriaceae</taxon>
        <taxon>Borborobacter</taxon>
    </lineage>
</organism>
<dbReference type="GO" id="GO:0006865">
    <property type="term" value="P:amino acid transport"/>
    <property type="evidence" value="ECO:0007669"/>
    <property type="project" value="UniProtKB-KW"/>
</dbReference>
<feature type="domain" description="Leucine-binding protein" evidence="5">
    <location>
        <begin position="34"/>
        <end position="370"/>
    </location>
</feature>
<evidence type="ECO:0000313" key="7">
    <source>
        <dbReference type="Proteomes" id="UP000281647"/>
    </source>
</evidence>
<evidence type="ECO:0000256" key="2">
    <source>
        <dbReference type="ARBA" id="ARBA00022729"/>
    </source>
</evidence>
<dbReference type="InterPro" id="IPR028082">
    <property type="entry name" value="Peripla_BP_I"/>
</dbReference>